<feature type="transmembrane region" description="Helical" evidence="1">
    <location>
        <begin position="27"/>
        <end position="48"/>
    </location>
</feature>
<comment type="caution">
    <text evidence="2">The sequence shown here is derived from an EMBL/GenBank/DDBJ whole genome shotgun (WGS) entry which is preliminary data.</text>
</comment>
<keyword evidence="1" id="KW-1133">Transmembrane helix</keyword>
<organism evidence="2 3">
    <name type="scientific">Pseudalkalibacillus berkeleyi</name>
    <dbReference type="NCBI Taxonomy" id="1069813"/>
    <lineage>
        <taxon>Bacteria</taxon>
        <taxon>Bacillati</taxon>
        <taxon>Bacillota</taxon>
        <taxon>Bacilli</taxon>
        <taxon>Bacillales</taxon>
        <taxon>Fictibacillaceae</taxon>
        <taxon>Pseudalkalibacillus</taxon>
    </lineage>
</organism>
<name>A0ABS9H2J0_9BACL</name>
<evidence type="ECO:0000313" key="3">
    <source>
        <dbReference type="Proteomes" id="UP001649381"/>
    </source>
</evidence>
<keyword evidence="1" id="KW-0472">Membrane</keyword>
<dbReference type="EMBL" id="JAKIJS010000002">
    <property type="protein sequence ID" value="MCF6139168.1"/>
    <property type="molecule type" value="Genomic_DNA"/>
</dbReference>
<keyword evidence="3" id="KW-1185">Reference proteome</keyword>
<evidence type="ECO:0000313" key="2">
    <source>
        <dbReference type="EMBL" id="MCF6139168.1"/>
    </source>
</evidence>
<sequence>MMMAAGVIAFVFLVAIFVPKNVRKVTIIIATSITMAILLFFAIRPIWYEYQITKSEERLNHYLSNKYASEDWKIERRTTPRYNAYQLNVTFQSEKEWTYTYYIKDEICQISWSSTGLEPPSQAEHYEPKECDEP</sequence>
<accession>A0ABS9H2J0</accession>
<evidence type="ECO:0008006" key="4">
    <source>
        <dbReference type="Google" id="ProtNLM"/>
    </source>
</evidence>
<gene>
    <name evidence="2" type="ORF">L2716_15635</name>
</gene>
<reference evidence="2 3" key="1">
    <citation type="submission" date="2022-01" db="EMBL/GenBank/DDBJ databases">
        <title>Alkalihalobacillus sp. EGI L200015, a novel bacterium isolated from a salt lake sediment.</title>
        <authorList>
            <person name="Gao L."/>
            <person name="Fang B.-Z."/>
            <person name="Li W.-J."/>
        </authorList>
    </citation>
    <scope>NUCLEOTIDE SEQUENCE [LARGE SCALE GENOMIC DNA]</scope>
    <source>
        <strain evidence="2 3">KCTC 12718</strain>
    </source>
</reference>
<dbReference type="RefSeq" id="WP_236337938.1">
    <property type="nucleotide sequence ID" value="NZ_JAKIJS010000002.1"/>
</dbReference>
<proteinExistence type="predicted"/>
<evidence type="ECO:0000256" key="1">
    <source>
        <dbReference type="SAM" id="Phobius"/>
    </source>
</evidence>
<dbReference type="Proteomes" id="UP001649381">
    <property type="component" value="Unassembled WGS sequence"/>
</dbReference>
<protein>
    <recommendedName>
        <fullName evidence="4">DUF3139 domain-containing protein</fullName>
    </recommendedName>
</protein>
<keyword evidence="1" id="KW-0812">Transmembrane</keyword>